<feature type="compositionally biased region" description="Low complexity" evidence="2">
    <location>
        <begin position="113"/>
        <end position="130"/>
    </location>
</feature>
<dbReference type="AlphaFoldDB" id="A0A3P9CUN7"/>
<feature type="domain" description="Chemokine interleukin-8-like" evidence="4">
    <location>
        <begin position="31"/>
        <end position="80"/>
    </location>
</feature>
<dbReference type="GO" id="GO:0006955">
    <property type="term" value="P:immune response"/>
    <property type="evidence" value="ECO:0007669"/>
    <property type="project" value="InterPro"/>
</dbReference>
<dbReference type="InterPro" id="IPR036048">
    <property type="entry name" value="Interleukin_8-like_sf"/>
</dbReference>
<dbReference type="GO" id="GO:0005615">
    <property type="term" value="C:extracellular space"/>
    <property type="evidence" value="ECO:0007669"/>
    <property type="project" value="UniProtKB-KW"/>
</dbReference>
<evidence type="ECO:0000313" key="5">
    <source>
        <dbReference type="Ensembl" id="ENSMZEP00005025541.1"/>
    </source>
</evidence>
<keyword evidence="6" id="KW-1185">Reference proteome</keyword>
<reference evidence="5" key="2">
    <citation type="submission" date="2025-09" db="UniProtKB">
        <authorList>
            <consortium name="Ensembl"/>
        </authorList>
    </citation>
    <scope>IDENTIFICATION</scope>
</reference>
<sequence length="144" mass="14651">FKMVKSGSLFALVAVVLLAVAVSGSGVKLASCCTSVANKKIAEPILGYLVQKANAPCVNAVIFQTQSGLFCINGRAPWVLATIVAFEKAKAQSTTPSVATTSPVSLLSIITSTASPSSSSMALPSSSATSEMSAGETFSESKNE</sequence>
<feature type="chain" id="PRO_5018265325" description="Chemokine interleukin-8-like domain-containing protein" evidence="3">
    <location>
        <begin position="27"/>
        <end position="144"/>
    </location>
</feature>
<dbReference type="GeneTree" id="ENSGT01030000234839"/>
<feature type="signal peptide" evidence="3">
    <location>
        <begin position="1"/>
        <end position="26"/>
    </location>
</feature>
<dbReference type="InterPro" id="IPR001811">
    <property type="entry name" value="Chemokine_IL8-like_dom"/>
</dbReference>
<keyword evidence="1" id="KW-0202">Cytokine</keyword>
<evidence type="ECO:0000256" key="1">
    <source>
        <dbReference type="ARBA" id="ARBA00022514"/>
    </source>
</evidence>
<organism evidence="5 6">
    <name type="scientific">Maylandia zebra</name>
    <name type="common">zebra mbuna</name>
    <dbReference type="NCBI Taxonomy" id="106582"/>
    <lineage>
        <taxon>Eukaryota</taxon>
        <taxon>Metazoa</taxon>
        <taxon>Chordata</taxon>
        <taxon>Craniata</taxon>
        <taxon>Vertebrata</taxon>
        <taxon>Euteleostomi</taxon>
        <taxon>Actinopterygii</taxon>
        <taxon>Neopterygii</taxon>
        <taxon>Teleostei</taxon>
        <taxon>Neoteleostei</taxon>
        <taxon>Acanthomorphata</taxon>
        <taxon>Ovalentaria</taxon>
        <taxon>Cichlomorphae</taxon>
        <taxon>Cichliformes</taxon>
        <taxon>Cichlidae</taxon>
        <taxon>African cichlids</taxon>
        <taxon>Pseudocrenilabrinae</taxon>
        <taxon>Haplochromini</taxon>
        <taxon>Maylandia</taxon>
        <taxon>Maylandia zebra complex</taxon>
    </lineage>
</organism>
<dbReference type="GO" id="GO:0008009">
    <property type="term" value="F:chemokine activity"/>
    <property type="evidence" value="ECO:0007669"/>
    <property type="project" value="InterPro"/>
</dbReference>
<dbReference type="Gene3D" id="2.40.50.40">
    <property type="match status" value="1"/>
</dbReference>
<evidence type="ECO:0000313" key="6">
    <source>
        <dbReference type="Proteomes" id="UP000265160"/>
    </source>
</evidence>
<dbReference type="Ensembl" id="ENSMZET00005026369.1">
    <property type="protein sequence ID" value="ENSMZEP00005025541.1"/>
    <property type="gene ID" value="ENSMZEG00005019056.1"/>
</dbReference>
<feature type="region of interest" description="Disordered" evidence="2">
    <location>
        <begin position="113"/>
        <end position="144"/>
    </location>
</feature>
<reference evidence="5" key="1">
    <citation type="submission" date="2025-08" db="UniProtKB">
        <authorList>
            <consortium name="Ensembl"/>
        </authorList>
    </citation>
    <scope>IDENTIFICATION</scope>
</reference>
<dbReference type="Pfam" id="PF00048">
    <property type="entry name" value="IL8"/>
    <property type="match status" value="1"/>
</dbReference>
<evidence type="ECO:0000256" key="2">
    <source>
        <dbReference type="SAM" id="MobiDB-lite"/>
    </source>
</evidence>
<accession>A0A3P9CUN7</accession>
<keyword evidence="3" id="KW-0732">Signal</keyword>
<evidence type="ECO:0000259" key="4">
    <source>
        <dbReference type="Pfam" id="PF00048"/>
    </source>
</evidence>
<protein>
    <recommendedName>
        <fullName evidence="4">Chemokine interleukin-8-like domain-containing protein</fullName>
    </recommendedName>
</protein>
<name>A0A3P9CUN7_9CICH</name>
<dbReference type="SUPFAM" id="SSF54117">
    <property type="entry name" value="Interleukin 8-like chemokines"/>
    <property type="match status" value="1"/>
</dbReference>
<evidence type="ECO:0000256" key="3">
    <source>
        <dbReference type="SAM" id="SignalP"/>
    </source>
</evidence>
<proteinExistence type="predicted"/>
<dbReference type="Proteomes" id="UP000265160">
    <property type="component" value="Unplaced"/>
</dbReference>